<evidence type="ECO:0000313" key="2">
    <source>
        <dbReference type="EMBL" id="MFD1705313.1"/>
    </source>
</evidence>
<name>A0ABW4KGM4_9BACI</name>
<protein>
    <submittedName>
        <fullName evidence="2">Amidase</fullName>
    </submittedName>
</protein>
<organism evidence="2 3">
    <name type="scientific">Siminovitchia sediminis</name>
    <dbReference type="NCBI Taxonomy" id="1274353"/>
    <lineage>
        <taxon>Bacteria</taxon>
        <taxon>Bacillati</taxon>
        <taxon>Bacillota</taxon>
        <taxon>Bacilli</taxon>
        <taxon>Bacillales</taxon>
        <taxon>Bacillaceae</taxon>
        <taxon>Siminovitchia</taxon>
    </lineage>
</organism>
<dbReference type="Proteomes" id="UP001597301">
    <property type="component" value="Unassembled WGS sequence"/>
</dbReference>
<dbReference type="EMBL" id="JBHUEO010000002">
    <property type="protein sequence ID" value="MFD1705313.1"/>
    <property type="molecule type" value="Genomic_DNA"/>
</dbReference>
<evidence type="ECO:0000259" key="1">
    <source>
        <dbReference type="Pfam" id="PF01425"/>
    </source>
</evidence>
<dbReference type="PANTHER" id="PTHR43372">
    <property type="entry name" value="FATTY-ACID AMIDE HYDROLASE"/>
    <property type="match status" value="1"/>
</dbReference>
<evidence type="ECO:0000313" key="3">
    <source>
        <dbReference type="Proteomes" id="UP001597301"/>
    </source>
</evidence>
<dbReference type="SUPFAM" id="SSF75304">
    <property type="entry name" value="Amidase signature (AS) enzymes"/>
    <property type="match status" value="1"/>
</dbReference>
<feature type="domain" description="Amidase" evidence="1">
    <location>
        <begin position="36"/>
        <end position="463"/>
    </location>
</feature>
<dbReference type="PROSITE" id="PS00571">
    <property type="entry name" value="AMIDASES"/>
    <property type="match status" value="1"/>
</dbReference>
<dbReference type="RefSeq" id="WP_380771621.1">
    <property type="nucleotide sequence ID" value="NZ_JBHUEO010000002.1"/>
</dbReference>
<reference evidence="3" key="1">
    <citation type="journal article" date="2019" name="Int. J. Syst. Evol. Microbiol.">
        <title>The Global Catalogue of Microorganisms (GCM) 10K type strain sequencing project: providing services to taxonomists for standard genome sequencing and annotation.</title>
        <authorList>
            <consortium name="The Broad Institute Genomics Platform"/>
            <consortium name="The Broad Institute Genome Sequencing Center for Infectious Disease"/>
            <person name="Wu L."/>
            <person name="Ma J."/>
        </authorList>
    </citation>
    <scope>NUCLEOTIDE SEQUENCE [LARGE SCALE GENOMIC DNA]</scope>
    <source>
        <strain evidence="3">CGMCC 1.12295</strain>
    </source>
</reference>
<dbReference type="PANTHER" id="PTHR43372:SF4">
    <property type="entry name" value="FATTY-ACID AMIDE HYDROLASE 2"/>
    <property type="match status" value="1"/>
</dbReference>
<accession>A0ABW4KGM4</accession>
<sequence>MLQSQSPLSEKPVDVRDLDATELKKKLTERTLTSLEITKKYIDHLKQVNPAVNGIVEERYSNALKEAEVADHLIAQGNEAGSLTGIPVTIKESFHVKGMHTTGGLHLRSRQKQSTDARIVEKLKSEGAIILGKSNTPSLCFCQETDNKLFGRTNNPWDVNRTPGGSSGGEAALIALGGAAAGIGSDIGGSIRFPAHFNGVIGFKSGRGRVSHAGSYPEVLHPLQQRMYGIGPITKSVRDARMVYQAIADHEYDTRMNVHDFTIYTLPKGSAILHEFIEQKLEEMIDYLNKFFEVGIETPPFFNESASIWQEVMSIDGGKSTAKEAGFSGTGSVITHFIKEKISGKSDYHVFLTWALIGARLFKPGKKRILEIERTIEKGDRQNEKFFDRNILVLPVYHRTAPFHGELYSEIFSIRKTFKKYMPFAAYANVWGLPSLTVPLGKDDGGLPFGVQFISKNGNEEALFQLGEIIEKGFARFQRCRLHDS</sequence>
<gene>
    <name evidence="2" type="ORF">ACFSCZ_00935</name>
</gene>
<dbReference type="Gene3D" id="3.90.1300.10">
    <property type="entry name" value="Amidase signature (AS) domain"/>
    <property type="match status" value="1"/>
</dbReference>
<dbReference type="InterPro" id="IPR036928">
    <property type="entry name" value="AS_sf"/>
</dbReference>
<dbReference type="InterPro" id="IPR052739">
    <property type="entry name" value="FAAH2"/>
</dbReference>
<dbReference type="InterPro" id="IPR023631">
    <property type="entry name" value="Amidase_dom"/>
</dbReference>
<keyword evidence="3" id="KW-1185">Reference proteome</keyword>
<comment type="caution">
    <text evidence="2">The sequence shown here is derived from an EMBL/GenBank/DDBJ whole genome shotgun (WGS) entry which is preliminary data.</text>
</comment>
<dbReference type="Pfam" id="PF01425">
    <property type="entry name" value="Amidase"/>
    <property type="match status" value="1"/>
</dbReference>
<dbReference type="InterPro" id="IPR020556">
    <property type="entry name" value="Amidase_CS"/>
</dbReference>
<proteinExistence type="predicted"/>